<comment type="subcellular location">
    <subcellularLocation>
        <location evidence="1 4">Nucleus</location>
    </subcellularLocation>
</comment>
<dbReference type="InterPro" id="IPR000210">
    <property type="entry name" value="BTB/POZ_dom"/>
</dbReference>
<dbReference type="InterPro" id="IPR011333">
    <property type="entry name" value="SKP1/BTB/POZ_sf"/>
</dbReference>
<keyword evidence="2 4" id="KW-0238">DNA-binding</keyword>
<dbReference type="Pfam" id="PF00651">
    <property type="entry name" value="BTB"/>
    <property type="match status" value="1"/>
</dbReference>
<feature type="compositionally biased region" description="Low complexity" evidence="5">
    <location>
        <begin position="598"/>
        <end position="608"/>
    </location>
</feature>
<dbReference type="PROSITE" id="PS50097">
    <property type="entry name" value="BTB"/>
    <property type="match status" value="1"/>
</dbReference>
<dbReference type="SMART" id="SM00225">
    <property type="entry name" value="BTB"/>
    <property type="match status" value="1"/>
</dbReference>
<dbReference type="GO" id="GO:0003677">
    <property type="term" value="F:DNA binding"/>
    <property type="evidence" value="ECO:0007669"/>
    <property type="project" value="UniProtKB-UniRule"/>
</dbReference>
<proteinExistence type="predicted"/>
<dbReference type="FunFam" id="1.10.10.60:FF:000019">
    <property type="entry name" value="Ligand-dependent corepressor isoform 1"/>
    <property type="match status" value="1"/>
</dbReference>
<evidence type="ECO:0000256" key="2">
    <source>
        <dbReference type="ARBA" id="ARBA00023125"/>
    </source>
</evidence>
<feature type="compositionally biased region" description="Basic and acidic residues" evidence="5">
    <location>
        <begin position="609"/>
        <end position="622"/>
    </location>
</feature>
<dbReference type="Gene3D" id="1.10.10.60">
    <property type="entry name" value="Homeodomain-like"/>
    <property type="match status" value="1"/>
</dbReference>
<feature type="region of interest" description="Disordered" evidence="5">
    <location>
        <begin position="491"/>
        <end position="527"/>
    </location>
</feature>
<evidence type="ECO:0000313" key="9">
    <source>
        <dbReference type="Proteomes" id="UP001372834"/>
    </source>
</evidence>
<evidence type="ECO:0000256" key="1">
    <source>
        <dbReference type="ARBA" id="ARBA00004123"/>
    </source>
</evidence>
<dbReference type="InterPro" id="IPR051095">
    <property type="entry name" value="Dros_DevTransReg"/>
</dbReference>
<feature type="domain" description="HTH psq-type" evidence="7">
    <location>
        <begin position="518"/>
        <end position="570"/>
    </location>
</feature>
<feature type="compositionally biased region" description="Basic residues" evidence="5">
    <location>
        <begin position="504"/>
        <end position="514"/>
    </location>
</feature>
<feature type="compositionally biased region" description="Polar residues" evidence="5">
    <location>
        <begin position="216"/>
        <end position="228"/>
    </location>
</feature>
<feature type="region of interest" description="Disordered" evidence="5">
    <location>
        <begin position="210"/>
        <end position="254"/>
    </location>
</feature>
<evidence type="ECO:0000313" key="8">
    <source>
        <dbReference type="EMBL" id="KAK6629928.1"/>
    </source>
</evidence>
<dbReference type="InterPro" id="IPR007889">
    <property type="entry name" value="HTH_Psq"/>
</dbReference>
<feature type="compositionally biased region" description="Basic residues" evidence="5">
    <location>
        <begin position="301"/>
        <end position="310"/>
    </location>
</feature>
<evidence type="ECO:0000259" key="6">
    <source>
        <dbReference type="PROSITE" id="PS50097"/>
    </source>
</evidence>
<evidence type="ECO:0000259" key="7">
    <source>
        <dbReference type="PROSITE" id="PS50960"/>
    </source>
</evidence>
<dbReference type="GO" id="GO:0006357">
    <property type="term" value="P:regulation of transcription by RNA polymerase II"/>
    <property type="evidence" value="ECO:0007669"/>
    <property type="project" value="TreeGrafter"/>
</dbReference>
<feature type="compositionally biased region" description="Basic and acidic residues" evidence="5">
    <location>
        <begin position="494"/>
        <end position="503"/>
    </location>
</feature>
<dbReference type="GO" id="GO:0005634">
    <property type="term" value="C:nucleus"/>
    <property type="evidence" value="ECO:0007669"/>
    <property type="project" value="UniProtKB-SubCell"/>
</dbReference>
<gene>
    <name evidence="8" type="ORF">RUM43_003749</name>
</gene>
<evidence type="ECO:0000256" key="4">
    <source>
        <dbReference type="PROSITE-ProRule" id="PRU00320"/>
    </source>
</evidence>
<reference evidence="8 9" key="1">
    <citation type="submission" date="2023-10" db="EMBL/GenBank/DDBJ databases">
        <title>Genomes of two closely related lineages of the louse Polyplax serrata with different host specificities.</title>
        <authorList>
            <person name="Martinu J."/>
            <person name="Tarabai H."/>
            <person name="Stefka J."/>
            <person name="Hypsa V."/>
        </authorList>
    </citation>
    <scope>NUCLEOTIDE SEQUENCE [LARGE SCALE GENOMIC DNA]</scope>
    <source>
        <strain evidence="8">HR10_N</strain>
    </source>
</reference>
<dbReference type="CDD" id="cd18315">
    <property type="entry name" value="BTB_POZ_BAB-like"/>
    <property type="match status" value="1"/>
</dbReference>
<feature type="compositionally biased region" description="Polar residues" evidence="5">
    <location>
        <begin position="727"/>
        <end position="742"/>
    </location>
</feature>
<dbReference type="Proteomes" id="UP001372834">
    <property type="component" value="Unassembled WGS sequence"/>
</dbReference>
<organism evidence="8 9">
    <name type="scientific">Polyplax serrata</name>
    <name type="common">Common mouse louse</name>
    <dbReference type="NCBI Taxonomy" id="468196"/>
    <lineage>
        <taxon>Eukaryota</taxon>
        <taxon>Metazoa</taxon>
        <taxon>Ecdysozoa</taxon>
        <taxon>Arthropoda</taxon>
        <taxon>Hexapoda</taxon>
        <taxon>Insecta</taxon>
        <taxon>Pterygota</taxon>
        <taxon>Neoptera</taxon>
        <taxon>Paraneoptera</taxon>
        <taxon>Psocodea</taxon>
        <taxon>Troctomorpha</taxon>
        <taxon>Phthiraptera</taxon>
        <taxon>Anoplura</taxon>
        <taxon>Polyplacidae</taxon>
        <taxon>Polyplax</taxon>
    </lineage>
</organism>
<dbReference type="SUPFAM" id="SSF46689">
    <property type="entry name" value="Homeodomain-like"/>
    <property type="match status" value="1"/>
</dbReference>
<sequence>MGYPEKTRKELRKYPLKSRKYTHELPVNFYTIALSGQLLKSWRIREPVITTKFFMLCIVTHIQNAYVKANKLGNRILPLKAGQRQSKRMGSQHYSLRWNNHQNHILNAFDTLLQSETLVDVTLVCEETSVRAHKVVLSACSPYFQRIFSENPCKHPIIVLKDLRGWEVQAIVDFMYKGEISVVHDQLQNLIKAAESLQVRGLTQTEQFSTEKDTCGFQSNPFTPSPSLSMYRGPGRPFSAPIDKEPLPLSPYSPSSFETNPLKMASVPHMPHIPFTENSPIADQRHREGDGREKDRGSPIPRRKQARPMRRSGELQGVPQDLSKTAFSPINETAENLSLKKSFSSNNNMLIVIKIITRIVIIIVTTAPTTTITTTRVVITAANIEIILLFQRVLHTYRQAAHPKVESQNEVEGEPPERDPMDMQTIPEDFLIKADSITLHTTHPPDSTLDNPNFLPIPSLSALSMTPPHIFSLDQQLGLFPGIENCRNPLISDLPDHRSDNHLISKRKMGRPKGQHSAPRGGPPRSWTNAELTEALQHVWNKKMTTSQASRIFGIPYNSLLMYVRGKYGKSLKLEQLKKDCLGGPGGPLDLLSIGANPGNNNNHPGKPQAEDITSHGTRTTDQDMSLPPGFNPYAAANFFPDFGPPFPVPVSMIHLLPQSEKNRELFGQTDKARDLFHPTDKAREIFHQTEKARELFNQAMQLPQDLSSPDSKEDEFRAVRSKSRDNNNVTSLEGSPVTNLKSEPHPPMMENGSEN</sequence>
<feature type="region of interest" description="Disordered" evidence="5">
    <location>
        <begin position="598"/>
        <end position="622"/>
    </location>
</feature>
<comment type="caution">
    <text evidence="8">The sequence shown here is derived from an EMBL/GenBank/DDBJ whole genome shotgun (WGS) entry which is preliminary data.</text>
</comment>
<name>A0AAN8Q1P4_POLSC</name>
<accession>A0AAN8Q1P4</accession>
<dbReference type="Gene3D" id="3.30.710.10">
    <property type="entry name" value="Potassium Channel Kv1.1, Chain A"/>
    <property type="match status" value="1"/>
</dbReference>
<keyword evidence="3 4" id="KW-0539">Nucleus</keyword>
<dbReference type="PROSITE" id="PS50960">
    <property type="entry name" value="HTH_PSQ"/>
    <property type="match status" value="1"/>
</dbReference>
<feature type="compositionally biased region" description="Basic and acidic residues" evidence="5">
    <location>
        <begin position="283"/>
        <end position="297"/>
    </location>
</feature>
<evidence type="ECO:0000256" key="5">
    <source>
        <dbReference type="SAM" id="MobiDB-lite"/>
    </source>
</evidence>
<feature type="region of interest" description="Disordered" evidence="5">
    <location>
        <begin position="274"/>
        <end position="324"/>
    </location>
</feature>
<dbReference type="InterPro" id="IPR009057">
    <property type="entry name" value="Homeodomain-like_sf"/>
</dbReference>
<feature type="DNA-binding region" description="H-T-H motif" evidence="4">
    <location>
        <begin position="546"/>
        <end position="566"/>
    </location>
</feature>
<dbReference type="Pfam" id="PF05225">
    <property type="entry name" value="HTH_psq"/>
    <property type="match status" value="1"/>
</dbReference>
<protein>
    <recommendedName>
        <fullName evidence="10">Protein jim lovell</fullName>
    </recommendedName>
</protein>
<feature type="region of interest" description="Disordered" evidence="5">
    <location>
        <begin position="703"/>
        <end position="756"/>
    </location>
</feature>
<dbReference type="SUPFAM" id="SSF54695">
    <property type="entry name" value="POZ domain"/>
    <property type="match status" value="1"/>
</dbReference>
<feature type="domain" description="BTB" evidence="6">
    <location>
        <begin position="119"/>
        <end position="184"/>
    </location>
</feature>
<dbReference type="PANTHER" id="PTHR23110">
    <property type="entry name" value="BTB DOMAIN TRANSCRIPTION FACTOR"/>
    <property type="match status" value="1"/>
</dbReference>
<dbReference type="AlphaFoldDB" id="A0AAN8Q1P4"/>
<evidence type="ECO:0000256" key="3">
    <source>
        <dbReference type="ARBA" id="ARBA00023242"/>
    </source>
</evidence>
<dbReference type="EMBL" id="JAWJWE010000036">
    <property type="protein sequence ID" value="KAK6629928.1"/>
    <property type="molecule type" value="Genomic_DNA"/>
</dbReference>
<evidence type="ECO:0008006" key="10">
    <source>
        <dbReference type="Google" id="ProtNLM"/>
    </source>
</evidence>
<feature type="compositionally biased region" description="Basic and acidic residues" evidence="5">
    <location>
        <begin position="711"/>
        <end position="726"/>
    </location>
</feature>
<dbReference type="PANTHER" id="PTHR23110:SF101">
    <property type="entry name" value="PROTEIN JIM LOVELL"/>
    <property type="match status" value="1"/>
</dbReference>